<dbReference type="PANTHER" id="PTHR22749">
    <property type="entry name" value="RIBOFLAVIN KINASE/FMN ADENYLYLTRANSFERASE"/>
    <property type="match status" value="1"/>
</dbReference>
<evidence type="ECO:0000256" key="14">
    <source>
        <dbReference type="ARBA" id="ARBA00049494"/>
    </source>
</evidence>
<dbReference type="NCBIfam" id="NF004160">
    <property type="entry name" value="PRK05627.1-3"/>
    <property type="match status" value="1"/>
</dbReference>
<evidence type="ECO:0000256" key="2">
    <source>
        <dbReference type="ARBA" id="ARBA00004726"/>
    </source>
</evidence>
<name>A0A1H2SJA0_9BACL</name>
<dbReference type="FunFam" id="2.40.30.30:FF:000003">
    <property type="entry name" value="Riboflavin biosynthesis protein"/>
    <property type="match status" value="1"/>
</dbReference>
<dbReference type="GO" id="GO:0005524">
    <property type="term" value="F:ATP binding"/>
    <property type="evidence" value="ECO:0007669"/>
    <property type="project" value="UniProtKB-UniRule"/>
</dbReference>
<keyword evidence="5 15" id="KW-0288">FMN</keyword>
<comment type="catalytic activity">
    <reaction evidence="13 15">
        <text>riboflavin + ATP = FMN + ADP + H(+)</text>
        <dbReference type="Rhea" id="RHEA:14357"/>
        <dbReference type="ChEBI" id="CHEBI:15378"/>
        <dbReference type="ChEBI" id="CHEBI:30616"/>
        <dbReference type="ChEBI" id="CHEBI:57986"/>
        <dbReference type="ChEBI" id="CHEBI:58210"/>
        <dbReference type="ChEBI" id="CHEBI:456216"/>
        <dbReference type="EC" id="2.7.1.26"/>
    </reaction>
</comment>
<dbReference type="InterPro" id="IPR015864">
    <property type="entry name" value="FAD_synthase"/>
</dbReference>
<reference evidence="18" key="1">
    <citation type="submission" date="2016-10" db="EMBL/GenBank/DDBJ databases">
        <authorList>
            <person name="Varghese N."/>
        </authorList>
    </citation>
    <scope>NUCLEOTIDE SEQUENCE [LARGE SCALE GENOMIC DNA]</scope>
    <source>
        <strain evidence="18">DSM 12489</strain>
    </source>
</reference>
<keyword evidence="12" id="KW-0511">Multifunctional enzyme</keyword>
<dbReference type="GO" id="GO:0003919">
    <property type="term" value="F:FMN adenylyltransferase activity"/>
    <property type="evidence" value="ECO:0007669"/>
    <property type="project" value="UniProtKB-UniRule"/>
</dbReference>
<dbReference type="Gene3D" id="2.40.30.30">
    <property type="entry name" value="Riboflavin kinase-like"/>
    <property type="match status" value="1"/>
</dbReference>
<sequence length="320" mass="34636">MLFHEIHGMPPASEVPQVLAIGKFDGVHIGHQAILDAARRAAGMGERLAVLSFEPHPTYALTRNPEYLRTLTPRAEKVRLLAELGVGAYYVAQFNRAFQSLTPDAFVHTYLPALGVRHVVVGDDFRFGQGGSGKTDVLRKLAQSLDIGVTVVPPVVESGHKVGSSQIRSHLAAGRVEAAEALLGRPYALTGTVVHGDKRGRLIGFPTANLGGIDEYVMPASGVYAVSVALLDEGASSESMWFGVLNAGMRPTVEGTTFRLEVHLLGFSGDLYGRQCRVSFLRRIRDERKFAGLDELKAQIARDCDVTRQLLGLSQTHVGE</sequence>
<evidence type="ECO:0000256" key="9">
    <source>
        <dbReference type="ARBA" id="ARBA00022777"/>
    </source>
</evidence>
<dbReference type="AlphaFoldDB" id="A0A1H2SJA0"/>
<dbReference type="Pfam" id="PF01687">
    <property type="entry name" value="Flavokinase"/>
    <property type="match status" value="1"/>
</dbReference>
<evidence type="ECO:0000256" key="10">
    <source>
        <dbReference type="ARBA" id="ARBA00022827"/>
    </source>
</evidence>
<dbReference type="NCBIfam" id="TIGR00083">
    <property type="entry name" value="ribF"/>
    <property type="match status" value="1"/>
</dbReference>
<evidence type="ECO:0000313" key="17">
    <source>
        <dbReference type="EMBL" id="SDW31716.1"/>
    </source>
</evidence>
<protein>
    <recommendedName>
        <fullName evidence="15">Riboflavin biosynthesis protein</fullName>
    </recommendedName>
    <domain>
        <recommendedName>
            <fullName evidence="15">Riboflavin kinase</fullName>
            <ecNumber evidence="15">2.7.1.26</ecNumber>
        </recommendedName>
        <alternativeName>
            <fullName evidence="15">Flavokinase</fullName>
        </alternativeName>
    </domain>
    <domain>
        <recommendedName>
            <fullName evidence="15">FMN adenylyltransferase</fullName>
            <ecNumber evidence="15">2.7.7.2</ecNumber>
        </recommendedName>
        <alternativeName>
            <fullName evidence="15">FAD pyrophosphorylase</fullName>
        </alternativeName>
        <alternativeName>
            <fullName evidence="15">FAD synthase</fullName>
        </alternativeName>
    </domain>
</protein>
<keyword evidence="6 15" id="KW-0808">Transferase</keyword>
<dbReference type="SMART" id="SM00904">
    <property type="entry name" value="Flavokinase"/>
    <property type="match status" value="1"/>
</dbReference>
<evidence type="ECO:0000256" key="6">
    <source>
        <dbReference type="ARBA" id="ARBA00022679"/>
    </source>
</evidence>
<dbReference type="PIRSF" id="PIRSF004491">
    <property type="entry name" value="FAD_Synth"/>
    <property type="match status" value="1"/>
</dbReference>
<dbReference type="UniPathway" id="UPA00277">
    <property type="reaction ID" value="UER00407"/>
</dbReference>
<dbReference type="GO" id="GO:0006747">
    <property type="term" value="P:FAD biosynthetic process"/>
    <property type="evidence" value="ECO:0007669"/>
    <property type="project" value="UniProtKB-UniRule"/>
</dbReference>
<dbReference type="InterPro" id="IPR002606">
    <property type="entry name" value="Riboflavin_kinase_bac"/>
</dbReference>
<dbReference type="EC" id="2.7.1.26" evidence="15"/>
<dbReference type="InterPro" id="IPR023468">
    <property type="entry name" value="Riboflavin_kinase"/>
</dbReference>
<dbReference type="GO" id="GO:0008531">
    <property type="term" value="F:riboflavin kinase activity"/>
    <property type="evidence" value="ECO:0007669"/>
    <property type="project" value="UniProtKB-UniRule"/>
</dbReference>
<keyword evidence="18" id="KW-1185">Reference proteome</keyword>
<dbReference type="EMBL" id="FNOJ01000004">
    <property type="protein sequence ID" value="SDW31716.1"/>
    <property type="molecule type" value="Genomic_DNA"/>
</dbReference>
<dbReference type="UniPathway" id="UPA00276">
    <property type="reaction ID" value="UER00406"/>
</dbReference>
<dbReference type="PANTHER" id="PTHR22749:SF6">
    <property type="entry name" value="RIBOFLAVIN KINASE"/>
    <property type="match status" value="1"/>
</dbReference>
<accession>A0A1H2SJA0</accession>
<dbReference type="Gene3D" id="3.40.50.620">
    <property type="entry name" value="HUPs"/>
    <property type="match status" value="1"/>
</dbReference>
<keyword evidence="9 15" id="KW-0418">Kinase</keyword>
<evidence type="ECO:0000256" key="4">
    <source>
        <dbReference type="ARBA" id="ARBA00022630"/>
    </source>
</evidence>
<dbReference type="STRING" id="89784.SAMN04489725_10495"/>
<evidence type="ECO:0000256" key="15">
    <source>
        <dbReference type="PIRNR" id="PIRNR004491"/>
    </source>
</evidence>
<dbReference type="EC" id="2.7.7.2" evidence="15"/>
<dbReference type="InterPro" id="IPR015865">
    <property type="entry name" value="Riboflavin_kinase_bac/euk"/>
</dbReference>
<keyword evidence="4 15" id="KW-0285">Flavoprotein</keyword>
<gene>
    <name evidence="17" type="ORF">SAMN04489725_10495</name>
</gene>
<dbReference type="CDD" id="cd02064">
    <property type="entry name" value="FAD_synthetase_N"/>
    <property type="match status" value="1"/>
</dbReference>
<dbReference type="NCBIfam" id="NF004162">
    <property type="entry name" value="PRK05627.1-5"/>
    <property type="match status" value="1"/>
</dbReference>
<dbReference type="SUPFAM" id="SSF82114">
    <property type="entry name" value="Riboflavin kinase-like"/>
    <property type="match status" value="1"/>
</dbReference>
<dbReference type="RefSeq" id="WP_074692339.1">
    <property type="nucleotide sequence ID" value="NZ_FNOJ01000004.1"/>
</dbReference>
<evidence type="ECO:0000256" key="7">
    <source>
        <dbReference type="ARBA" id="ARBA00022695"/>
    </source>
</evidence>
<comment type="function">
    <text evidence="1">Catalyzes the phosphorylation of riboflavin to FMN followed by the adenylation of FMN to FAD.</text>
</comment>
<comment type="similarity">
    <text evidence="15">Belongs to the ribF family.</text>
</comment>
<keyword evidence="10 15" id="KW-0274">FAD</keyword>
<evidence type="ECO:0000256" key="5">
    <source>
        <dbReference type="ARBA" id="ARBA00022643"/>
    </source>
</evidence>
<feature type="domain" description="Riboflavin kinase" evidence="16">
    <location>
        <begin position="182"/>
        <end position="312"/>
    </location>
</feature>
<keyword evidence="7 15" id="KW-0548">Nucleotidyltransferase</keyword>
<evidence type="ECO:0000256" key="11">
    <source>
        <dbReference type="ARBA" id="ARBA00022840"/>
    </source>
</evidence>
<evidence type="ECO:0000256" key="13">
    <source>
        <dbReference type="ARBA" id="ARBA00047880"/>
    </source>
</evidence>
<evidence type="ECO:0000256" key="1">
    <source>
        <dbReference type="ARBA" id="ARBA00002121"/>
    </source>
</evidence>
<dbReference type="Proteomes" id="UP000182589">
    <property type="component" value="Unassembled WGS sequence"/>
</dbReference>
<evidence type="ECO:0000313" key="18">
    <source>
        <dbReference type="Proteomes" id="UP000182589"/>
    </source>
</evidence>
<dbReference type="InterPro" id="IPR023465">
    <property type="entry name" value="Riboflavin_kinase_dom_sf"/>
</dbReference>
<proteinExistence type="inferred from homology"/>
<dbReference type="SUPFAM" id="SSF52374">
    <property type="entry name" value="Nucleotidylyl transferase"/>
    <property type="match status" value="1"/>
</dbReference>
<evidence type="ECO:0000256" key="3">
    <source>
        <dbReference type="ARBA" id="ARBA00005201"/>
    </source>
</evidence>
<keyword evidence="11 15" id="KW-0067">ATP-binding</keyword>
<organism evidence="17 18">
    <name type="scientific">Alicyclobacillus hesperidum</name>
    <dbReference type="NCBI Taxonomy" id="89784"/>
    <lineage>
        <taxon>Bacteria</taxon>
        <taxon>Bacillati</taxon>
        <taxon>Bacillota</taxon>
        <taxon>Bacilli</taxon>
        <taxon>Bacillales</taxon>
        <taxon>Alicyclobacillaceae</taxon>
        <taxon>Alicyclobacillus</taxon>
    </lineage>
</organism>
<dbReference type="Pfam" id="PF06574">
    <property type="entry name" value="FAD_syn"/>
    <property type="match status" value="1"/>
</dbReference>
<evidence type="ECO:0000256" key="12">
    <source>
        <dbReference type="ARBA" id="ARBA00023268"/>
    </source>
</evidence>
<evidence type="ECO:0000256" key="8">
    <source>
        <dbReference type="ARBA" id="ARBA00022741"/>
    </source>
</evidence>
<comment type="pathway">
    <text evidence="3 15">Cofactor biosynthesis; FMN biosynthesis; FMN from riboflavin (ATP route): step 1/1.</text>
</comment>
<keyword evidence="8 15" id="KW-0547">Nucleotide-binding</keyword>
<comment type="pathway">
    <text evidence="2 15">Cofactor biosynthesis; FAD biosynthesis; FAD from FMN: step 1/1.</text>
</comment>
<dbReference type="GO" id="GO:0009398">
    <property type="term" value="P:FMN biosynthetic process"/>
    <property type="evidence" value="ECO:0007669"/>
    <property type="project" value="UniProtKB-UniRule"/>
</dbReference>
<dbReference type="InterPro" id="IPR014729">
    <property type="entry name" value="Rossmann-like_a/b/a_fold"/>
</dbReference>
<comment type="catalytic activity">
    <reaction evidence="14 15">
        <text>FMN + ATP + H(+) = FAD + diphosphate</text>
        <dbReference type="Rhea" id="RHEA:17237"/>
        <dbReference type="ChEBI" id="CHEBI:15378"/>
        <dbReference type="ChEBI" id="CHEBI:30616"/>
        <dbReference type="ChEBI" id="CHEBI:33019"/>
        <dbReference type="ChEBI" id="CHEBI:57692"/>
        <dbReference type="ChEBI" id="CHEBI:58210"/>
        <dbReference type="EC" id="2.7.7.2"/>
    </reaction>
</comment>
<evidence type="ECO:0000259" key="16">
    <source>
        <dbReference type="SMART" id="SM00904"/>
    </source>
</evidence>
<dbReference type="GO" id="GO:0009231">
    <property type="term" value="P:riboflavin biosynthetic process"/>
    <property type="evidence" value="ECO:0007669"/>
    <property type="project" value="InterPro"/>
</dbReference>
<dbReference type="FunFam" id="3.40.50.620:FF:000021">
    <property type="entry name" value="Riboflavin biosynthesis protein"/>
    <property type="match status" value="1"/>
</dbReference>